<organism evidence="2 3">
    <name type="scientific">Halalkalicoccus paucihalophilus</name>
    <dbReference type="NCBI Taxonomy" id="1008153"/>
    <lineage>
        <taxon>Archaea</taxon>
        <taxon>Methanobacteriati</taxon>
        <taxon>Methanobacteriota</taxon>
        <taxon>Stenosarchaea group</taxon>
        <taxon>Halobacteria</taxon>
        <taxon>Halobacteriales</taxon>
        <taxon>Halococcaceae</taxon>
        <taxon>Halalkalicoccus</taxon>
    </lineage>
</organism>
<accession>A0A151ACX8</accession>
<dbReference type="Proteomes" id="UP000075321">
    <property type="component" value="Unassembled WGS sequence"/>
</dbReference>
<keyword evidence="3" id="KW-1185">Reference proteome</keyword>
<feature type="transmembrane region" description="Helical" evidence="1">
    <location>
        <begin position="7"/>
        <end position="24"/>
    </location>
</feature>
<dbReference type="Pfam" id="PF07441">
    <property type="entry name" value="BofA"/>
    <property type="match status" value="1"/>
</dbReference>
<evidence type="ECO:0000256" key="1">
    <source>
        <dbReference type="SAM" id="Phobius"/>
    </source>
</evidence>
<protein>
    <recommendedName>
        <fullName evidence="4">SigmaK-factor processing regulatory protein BofA</fullName>
    </recommendedName>
</protein>
<proteinExistence type="predicted"/>
<keyword evidence="1" id="KW-0472">Membrane</keyword>
<evidence type="ECO:0000313" key="3">
    <source>
        <dbReference type="Proteomes" id="UP000075321"/>
    </source>
</evidence>
<name>A0A151ACX8_9EURY</name>
<dbReference type="InterPro" id="IPR010001">
    <property type="entry name" value="BofA"/>
</dbReference>
<feature type="transmembrane region" description="Helical" evidence="1">
    <location>
        <begin position="56"/>
        <end position="80"/>
    </location>
</feature>
<dbReference type="PATRIC" id="fig|1008153.3.peg.2875"/>
<keyword evidence="1" id="KW-0812">Transmembrane</keyword>
<keyword evidence="1" id="KW-1133">Transmembrane helix</keyword>
<dbReference type="OrthoDB" id="205985at2157"/>
<dbReference type="AlphaFoldDB" id="A0A151ACX8"/>
<feature type="transmembrane region" description="Helical" evidence="1">
    <location>
        <begin position="30"/>
        <end position="49"/>
    </location>
</feature>
<reference evidence="2 3" key="1">
    <citation type="submission" date="2016-02" db="EMBL/GenBank/DDBJ databases">
        <title>Genome sequence of Halalkalicoccus paucihalophilus DSM 24557.</title>
        <authorList>
            <person name="Poehlein A."/>
            <person name="Daniel R."/>
        </authorList>
    </citation>
    <scope>NUCLEOTIDE SEQUENCE [LARGE SCALE GENOMIC DNA]</scope>
    <source>
        <strain evidence="2 3">DSM 24557</strain>
    </source>
</reference>
<evidence type="ECO:0000313" key="2">
    <source>
        <dbReference type="EMBL" id="KYH25227.1"/>
    </source>
</evidence>
<dbReference type="RefSeq" id="WP_066383659.1">
    <property type="nucleotide sequence ID" value="NZ_LTAZ01000007.1"/>
</dbReference>
<dbReference type="EMBL" id="LTAZ01000007">
    <property type="protein sequence ID" value="KYH25227.1"/>
    <property type="molecule type" value="Genomic_DNA"/>
</dbReference>
<gene>
    <name evidence="2" type="ORF">HAPAU_28120</name>
</gene>
<sequence>MVTGLEIAILIAVIVLLLGSYRVIHTVRPFIVNAVVGLVALILASVFGFGVEITPIVLLIVAIGGVPGALLVILLAYLNIAFTPLLALV</sequence>
<comment type="caution">
    <text evidence="2">The sequence shown here is derived from an EMBL/GenBank/DDBJ whole genome shotgun (WGS) entry which is preliminary data.</text>
</comment>
<evidence type="ECO:0008006" key="4">
    <source>
        <dbReference type="Google" id="ProtNLM"/>
    </source>
</evidence>